<comment type="similarity">
    <text evidence="4">Belongs to the pseudouridine synthase RluA family.</text>
</comment>
<organism evidence="7 8">
    <name type="scientific">Apatococcus fuscideae</name>
    <dbReference type="NCBI Taxonomy" id="2026836"/>
    <lineage>
        <taxon>Eukaryota</taxon>
        <taxon>Viridiplantae</taxon>
        <taxon>Chlorophyta</taxon>
        <taxon>core chlorophytes</taxon>
        <taxon>Trebouxiophyceae</taxon>
        <taxon>Chlorellales</taxon>
        <taxon>Chlorellaceae</taxon>
        <taxon>Apatococcus</taxon>
    </lineage>
</organism>
<feature type="active site" evidence="2">
    <location>
        <position position="160"/>
    </location>
</feature>
<evidence type="ECO:0000256" key="1">
    <source>
        <dbReference type="ARBA" id="ARBA00000073"/>
    </source>
</evidence>
<dbReference type="PANTHER" id="PTHR21600:SF40">
    <property type="entry name" value="PSEUDOURIDYLATE SYNTHASE RPUSD2"/>
    <property type="match status" value="1"/>
</dbReference>
<comment type="catalytic activity">
    <reaction evidence="1 4">
        <text>a uridine in RNA = a pseudouridine in RNA</text>
        <dbReference type="Rhea" id="RHEA:48348"/>
        <dbReference type="Rhea" id="RHEA-COMP:12068"/>
        <dbReference type="Rhea" id="RHEA-COMP:12069"/>
        <dbReference type="ChEBI" id="CHEBI:65314"/>
        <dbReference type="ChEBI" id="CHEBI:65315"/>
    </reaction>
</comment>
<comment type="caution">
    <text evidence="7">The sequence shown here is derived from an EMBL/GenBank/DDBJ whole genome shotgun (WGS) entry which is preliminary data.</text>
</comment>
<dbReference type="GO" id="GO:0009982">
    <property type="term" value="F:pseudouridine synthase activity"/>
    <property type="evidence" value="ECO:0007669"/>
    <property type="project" value="InterPro"/>
</dbReference>
<dbReference type="InterPro" id="IPR006225">
    <property type="entry name" value="PsdUridine_synth_RluC/D"/>
</dbReference>
<dbReference type="InterPro" id="IPR020103">
    <property type="entry name" value="PsdUridine_synth_cat_dom_sf"/>
</dbReference>
<dbReference type="InterPro" id="IPR050188">
    <property type="entry name" value="RluA_PseudoU_synthase"/>
</dbReference>
<evidence type="ECO:0000256" key="2">
    <source>
        <dbReference type="PIRSR" id="PIRSR606225-1"/>
    </source>
</evidence>
<evidence type="ECO:0000313" key="8">
    <source>
        <dbReference type="Proteomes" id="UP001485043"/>
    </source>
</evidence>
<evidence type="ECO:0000256" key="3">
    <source>
        <dbReference type="PROSITE-ProRule" id="PRU00182"/>
    </source>
</evidence>
<dbReference type="PROSITE" id="PS01129">
    <property type="entry name" value="PSI_RLU"/>
    <property type="match status" value="1"/>
</dbReference>
<evidence type="ECO:0000313" key="7">
    <source>
        <dbReference type="EMBL" id="KAK9862577.1"/>
    </source>
</evidence>
<name>A0AAW1T1Q0_9CHLO</name>
<dbReference type="SUPFAM" id="SSF55120">
    <property type="entry name" value="Pseudouridine synthase"/>
    <property type="match status" value="1"/>
</dbReference>
<dbReference type="PROSITE" id="PS50889">
    <property type="entry name" value="S4"/>
    <property type="match status" value="1"/>
</dbReference>
<dbReference type="Pfam" id="PF00849">
    <property type="entry name" value="PseudoU_synth_2"/>
    <property type="match status" value="1"/>
</dbReference>
<dbReference type="GO" id="GO:0003723">
    <property type="term" value="F:RNA binding"/>
    <property type="evidence" value="ECO:0007669"/>
    <property type="project" value="UniProtKB-KW"/>
</dbReference>
<dbReference type="InterPro" id="IPR006224">
    <property type="entry name" value="PsdUridine_synth_RluA-like_CS"/>
</dbReference>
<feature type="compositionally biased region" description="Polar residues" evidence="5">
    <location>
        <begin position="339"/>
        <end position="348"/>
    </location>
</feature>
<dbReference type="Gene3D" id="3.30.2350.10">
    <property type="entry name" value="Pseudouridine synthase"/>
    <property type="match status" value="1"/>
</dbReference>
<evidence type="ECO:0000256" key="4">
    <source>
        <dbReference type="RuleBase" id="RU362028"/>
    </source>
</evidence>
<keyword evidence="8" id="KW-1185">Reference proteome</keyword>
<accession>A0AAW1T1Q0</accession>
<keyword evidence="4" id="KW-0413">Isomerase</keyword>
<keyword evidence="3" id="KW-0694">RNA-binding</keyword>
<evidence type="ECO:0000259" key="6">
    <source>
        <dbReference type="Pfam" id="PF00849"/>
    </source>
</evidence>
<dbReference type="GO" id="GO:0000455">
    <property type="term" value="P:enzyme-directed rRNA pseudouridine synthesis"/>
    <property type="evidence" value="ECO:0007669"/>
    <property type="project" value="TreeGrafter"/>
</dbReference>
<dbReference type="EMBL" id="JALJOV010000586">
    <property type="protein sequence ID" value="KAK9862577.1"/>
    <property type="molecule type" value="Genomic_DNA"/>
</dbReference>
<dbReference type="InterPro" id="IPR006145">
    <property type="entry name" value="PsdUridine_synth_RsuA/RluA"/>
</dbReference>
<feature type="domain" description="Pseudouridine synthase RsuA/RluA-like" evidence="6">
    <location>
        <begin position="116"/>
        <end position="274"/>
    </location>
</feature>
<sequence>MKPPTSAYAEEAKAHPADYVTEGGLQMVMPYPFEFWCHVKKRWAGKSVIDLFAQEFKARPRSYYEEAFEKGRLRVEGAQVTASTPLKDSQRIIHFLHRHEPPVLSLPLQVVGVTDDVVAVSKPATWSVHATGQHRKNTVAGVLEATRPDLGTLHPVHRLDKPVSGLLLFARHPASADALRTLIQGHGITKVYVARVQGCFPQDPQRVDAPLSWDHKTNFASVSMAGDSNGGEASAREAVTLFTRLAVWPDGATSLVECRPLTGRTHQIRVHLKHLGHPIANDAQYGGTLGGPCTSRASGLHTSGPPLHESTGASPPSAISPSFHCRKAEAAGGVPSSAPHLSTPQPHQVASAAAASPFLSTGTVMSS</sequence>
<dbReference type="PANTHER" id="PTHR21600">
    <property type="entry name" value="MITOCHONDRIAL RNA PSEUDOURIDINE SYNTHASE"/>
    <property type="match status" value="1"/>
</dbReference>
<dbReference type="Proteomes" id="UP001485043">
    <property type="component" value="Unassembled WGS sequence"/>
</dbReference>
<dbReference type="NCBIfam" id="TIGR00005">
    <property type="entry name" value="rluA_subfam"/>
    <property type="match status" value="1"/>
</dbReference>
<comment type="function">
    <text evidence="4">Responsible for synthesis of pseudouridine from uracil.</text>
</comment>
<feature type="compositionally biased region" description="Polar residues" evidence="5">
    <location>
        <begin position="311"/>
        <end position="320"/>
    </location>
</feature>
<feature type="region of interest" description="Disordered" evidence="5">
    <location>
        <begin position="294"/>
        <end position="354"/>
    </location>
</feature>
<evidence type="ECO:0000256" key="5">
    <source>
        <dbReference type="SAM" id="MobiDB-lite"/>
    </source>
</evidence>
<reference evidence="7 8" key="1">
    <citation type="journal article" date="2024" name="Nat. Commun.">
        <title>Phylogenomics reveals the evolutionary origins of lichenization in chlorophyte algae.</title>
        <authorList>
            <person name="Puginier C."/>
            <person name="Libourel C."/>
            <person name="Otte J."/>
            <person name="Skaloud P."/>
            <person name="Haon M."/>
            <person name="Grisel S."/>
            <person name="Petersen M."/>
            <person name="Berrin J.G."/>
            <person name="Delaux P.M."/>
            <person name="Dal Grande F."/>
            <person name="Keller J."/>
        </authorList>
    </citation>
    <scope>NUCLEOTIDE SEQUENCE [LARGE SCALE GENOMIC DNA]</scope>
    <source>
        <strain evidence="7 8">SAG 2523</strain>
    </source>
</reference>
<dbReference type="EC" id="5.4.99.-" evidence="4"/>
<protein>
    <recommendedName>
        <fullName evidence="4">Pseudouridine synthase</fullName>
        <ecNumber evidence="4">5.4.99.-</ecNumber>
    </recommendedName>
</protein>
<proteinExistence type="inferred from homology"/>
<dbReference type="AlphaFoldDB" id="A0AAW1T1Q0"/>
<gene>
    <name evidence="7" type="ORF">WJX84_010070</name>
</gene>